<organism evidence="2 3">
    <name type="scientific">Brevundimonas terrae</name>
    <dbReference type="NCBI Taxonomy" id="363631"/>
    <lineage>
        <taxon>Bacteria</taxon>
        <taxon>Pseudomonadati</taxon>
        <taxon>Pseudomonadota</taxon>
        <taxon>Alphaproteobacteria</taxon>
        <taxon>Caulobacterales</taxon>
        <taxon>Caulobacteraceae</taxon>
        <taxon>Brevundimonas</taxon>
    </lineage>
</organism>
<dbReference type="Pfam" id="PF01144">
    <property type="entry name" value="CoA_trans"/>
    <property type="match status" value="1"/>
</dbReference>
<dbReference type="RefSeq" id="WP_208380997.1">
    <property type="nucleotide sequence ID" value="NZ_BAAAEJ010000001.1"/>
</dbReference>
<name>A0ABN0XZU8_9CAUL</name>
<keyword evidence="1 2" id="KW-0808">Transferase</keyword>
<evidence type="ECO:0000256" key="1">
    <source>
        <dbReference type="ARBA" id="ARBA00022679"/>
    </source>
</evidence>
<dbReference type="Proteomes" id="UP001500791">
    <property type="component" value="Unassembled WGS sequence"/>
</dbReference>
<dbReference type="InterPro" id="IPR037171">
    <property type="entry name" value="NagB/RpiA_transferase-like"/>
</dbReference>
<accession>A0ABN0XZU8</accession>
<dbReference type="SMART" id="SM00882">
    <property type="entry name" value="CoA_trans"/>
    <property type="match status" value="1"/>
</dbReference>
<dbReference type="Gene3D" id="3.40.1080.10">
    <property type="entry name" value="Glutaconate Coenzyme A-transferase"/>
    <property type="match status" value="1"/>
</dbReference>
<protein>
    <submittedName>
        <fullName evidence="2">CoA transferase subunit A</fullName>
    </submittedName>
</protein>
<comment type="caution">
    <text evidence="2">The sequence shown here is derived from an EMBL/GenBank/DDBJ whole genome shotgun (WGS) entry which is preliminary data.</text>
</comment>
<evidence type="ECO:0000313" key="2">
    <source>
        <dbReference type="EMBL" id="GAA0377710.1"/>
    </source>
</evidence>
<evidence type="ECO:0000313" key="3">
    <source>
        <dbReference type="Proteomes" id="UP001500791"/>
    </source>
</evidence>
<dbReference type="GO" id="GO:0016740">
    <property type="term" value="F:transferase activity"/>
    <property type="evidence" value="ECO:0007669"/>
    <property type="project" value="UniProtKB-KW"/>
</dbReference>
<dbReference type="EMBL" id="BAAAEJ010000001">
    <property type="protein sequence ID" value="GAA0377710.1"/>
    <property type="molecule type" value="Genomic_DNA"/>
</dbReference>
<sequence length="289" mass="31263">MLDKRLDLDGFVASLKDGMTIGIGGWATRRKPMALVRAIARSNLKDLTIVAYGGPDVGTLVAAGKVKKLIFGFVSLDHFPLDPHFRAARQTGTLEVMELDEGLLHWGLRAAAMHLPFLPAQFGMATDIPAQGIKTIKSPYEDGQTLLAMPAIKLDAAIMHVHRADKAGNTLIFSPDPFFDDLMARAADKVFVSTEQLVETEGLDLPANSRFHPFERSVVTGVIEAPLGAHPTAANPDYGIDMAHLKTYVASSGEGWGEYRDRFVDVEPDTYVAAVGGADHIRALPAAIY</sequence>
<dbReference type="InterPro" id="IPR004165">
    <property type="entry name" value="CoA_trans_fam_I"/>
</dbReference>
<reference evidence="2 3" key="1">
    <citation type="journal article" date="2019" name="Int. J. Syst. Evol. Microbiol.">
        <title>The Global Catalogue of Microorganisms (GCM) 10K type strain sequencing project: providing services to taxonomists for standard genome sequencing and annotation.</title>
        <authorList>
            <consortium name="The Broad Institute Genomics Platform"/>
            <consortium name="The Broad Institute Genome Sequencing Center for Infectious Disease"/>
            <person name="Wu L."/>
            <person name="Ma J."/>
        </authorList>
    </citation>
    <scope>NUCLEOTIDE SEQUENCE [LARGE SCALE GENOMIC DNA]</scope>
    <source>
        <strain evidence="2 3">JCM 13476</strain>
    </source>
</reference>
<dbReference type="PANTHER" id="PTHR13707">
    <property type="entry name" value="KETOACID-COENZYME A TRANSFERASE"/>
    <property type="match status" value="1"/>
</dbReference>
<dbReference type="PANTHER" id="PTHR13707:SF60">
    <property type="entry name" value="ACETATE COA-TRANSFERASE SUBUNIT ALPHA"/>
    <property type="match status" value="1"/>
</dbReference>
<proteinExistence type="predicted"/>
<gene>
    <name evidence="2" type="ORF">GCM10009093_01050</name>
</gene>
<dbReference type="SUPFAM" id="SSF100950">
    <property type="entry name" value="NagB/RpiA/CoA transferase-like"/>
    <property type="match status" value="1"/>
</dbReference>
<keyword evidence="3" id="KW-1185">Reference proteome</keyword>